<gene>
    <name evidence="3 5" type="primary">Apol7bl1</name>
    <name evidence="5" type="synonym">Apol7b</name>
    <name evidence="5" type="synonym">RGD1309808</name>
</gene>
<evidence type="ECO:0000256" key="2">
    <source>
        <dbReference type="SAM" id="MobiDB-lite"/>
    </source>
</evidence>
<evidence type="ECO:0007829" key="6">
    <source>
        <dbReference type="PubMed" id="22673903"/>
    </source>
</evidence>
<accession>A0A0G2K7F8</accession>
<dbReference type="Ensembl" id="ENSRNOT00000092095.3">
    <property type="protein sequence ID" value="ENSRNOP00000074188.2"/>
    <property type="gene ID" value="ENSRNOG00000047782.4"/>
</dbReference>
<dbReference type="InterPro" id="IPR008405">
    <property type="entry name" value="ApoL"/>
</dbReference>
<dbReference type="Pfam" id="PF05461">
    <property type="entry name" value="ApoL"/>
    <property type="match status" value="2"/>
</dbReference>
<dbReference type="OMA" id="NDHEAWE"/>
<dbReference type="Proteomes" id="UP000002494">
    <property type="component" value="Chromosome 7"/>
</dbReference>
<dbReference type="Reactome" id="R-RNO-381426">
    <property type="pathway name" value="Regulation of Insulin-like Growth Factor (IGF) transport and uptake by Insulin-like Growth Factor Binding Proteins (IGFBPs)"/>
</dbReference>
<feature type="compositionally biased region" description="Acidic residues" evidence="2">
    <location>
        <begin position="64"/>
        <end position="73"/>
    </location>
</feature>
<dbReference type="Bgee" id="ENSRNOG00000047782">
    <property type="expression patterns" value="Expressed in pancreas and 18 other cell types or tissues"/>
</dbReference>
<dbReference type="RGD" id="1309808">
    <property type="gene designation" value="Apol7bl1"/>
</dbReference>
<dbReference type="STRING" id="10116.ENSRNOP00000074188"/>
<evidence type="ECO:0000313" key="3">
    <source>
        <dbReference type="Ensembl" id="ENSRNOP00000074188.2"/>
    </source>
</evidence>
<keyword evidence="4" id="KW-1185">Reference proteome</keyword>
<dbReference type="PANTHER" id="PTHR14096">
    <property type="entry name" value="APOLIPOPROTEIN L"/>
    <property type="match status" value="1"/>
</dbReference>
<dbReference type="Reactome" id="R-RNO-2168880">
    <property type="pathway name" value="Scavenging of heme from plasma"/>
</dbReference>
<dbReference type="ExpressionAtlas" id="A0A0G2K7F8">
    <property type="expression patterns" value="baseline"/>
</dbReference>
<dbReference type="FunCoup" id="A0A0G2K7F8">
    <property type="interactions" value="3"/>
</dbReference>
<evidence type="ECO:0000256" key="1">
    <source>
        <dbReference type="ARBA" id="ARBA00010090"/>
    </source>
</evidence>
<reference evidence="3" key="3">
    <citation type="submission" date="2025-08" db="UniProtKB">
        <authorList>
            <consortium name="Ensembl"/>
        </authorList>
    </citation>
    <scope>IDENTIFICATION</scope>
    <source>
        <strain evidence="3">Brown Norway</strain>
    </source>
</reference>
<proteinExistence type="evidence at protein level"/>
<dbReference type="GO" id="GO:0008289">
    <property type="term" value="F:lipid binding"/>
    <property type="evidence" value="ECO:0000318"/>
    <property type="project" value="GO_Central"/>
</dbReference>
<dbReference type="Reactome" id="R-RNO-8957275">
    <property type="pathway name" value="Post-translational protein phosphorylation"/>
</dbReference>
<protein>
    <submittedName>
        <fullName evidence="3">Apolipoprotein L7b like 1</fullName>
    </submittedName>
</protein>
<dbReference type="VEuPathDB" id="HostDB:ENSRNOG00000047782"/>
<dbReference type="GeneTree" id="ENSGT01030000234599"/>
<name>A0A0G2K7F8_RAT</name>
<feature type="region of interest" description="Disordered" evidence="2">
    <location>
        <begin position="64"/>
        <end position="87"/>
    </location>
</feature>
<reference evidence="6" key="1">
    <citation type="journal article" date="2012" name="Nat. Commun.">
        <title>Quantitative maps of protein phosphorylation sites across 14 different rat organs and tissues.</title>
        <authorList>
            <person name="Lundby A."/>
            <person name="Secher A."/>
            <person name="Lage K."/>
            <person name="Nordsborg N.B."/>
            <person name="Dmytriyev A."/>
            <person name="Lundby C."/>
            <person name="Olsen J.V."/>
        </authorList>
    </citation>
    <scope>IDENTIFICATION BY MASS SPECTROMETRY [LARGE SCALE ANALYSIS]</scope>
</reference>
<dbReference type="GO" id="GO:0042157">
    <property type="term" value="P:lipoprotein metabolic process"/>
    <property type="evidence" value="ECO:0007669"/>
    <property type="project" value="InterPro"/>
</dbReference>
<dbReference type="GO" id="GO:0005576">
    <property type="term" value="C:extracellular region"/>
    <property type="evidence" value="ECO:0007669"/>
    <property type="project" value="InterPro"/>
</dbReference>
<reference evidence="3" key="2">
    <citation type="submission" date="2024-01" db="EMBL/GenBank/DDBJ databases">
        <title>GRCr8: a new rat reference genome assembly contstructed from accurate long reads and long range scaffolding.</title>
        <authorList>
            <person name="Doris P.A."/>
            <person name="Kalbfleisch T."/>
            <person name="Li K."/>
            <person name="Howe K."/>
            <person name="Wood J."/>
        </authorList>
    </citation>
    <scope>NUCLEOTIDE SEQUENCE [LARGE SCALE GENOMIC DNA]</scope>
    <source>
        <strain evidence="3">Brown Norway</strain>
    </source>
</reference>
<reference evidence="3" key="4">
    <citation type="submission" date="2025-09" db="UniProtKB">
        <authorList>
            <consortium name="Ensembl"/>
        </authorList>
    </citation>
    <scope>IDENTIFICATION</scope>
    <source>
        <strain evidence="3">Brown Norway</strain>
    </source>
</reference>
<evidence type="ECO:0000313" key="5">
    <source>
        <dbReference type="RGD" id="1309808"/>
    </source>
</evidence>
<dbReference type="InParanoid" id="A0A0G2K7F8"/>
<comment type="similarity">
    <text evidence="1">Belongs to the apolipoprotein L family.</text>
</comment>
<dbReference type="PANTHER" id="PTHR14096:SF27">
    <property type="entry name" value="APOLIPOPROTEIN L2"/>
    <property type="match status" value="1"/>
</dbReference>
<organism evidence="3 4">
    <name type="scientific">Rattus norvegicus</name>
    <name type="common">Rat</name>
    <dbReference type="NCBI Taxonomy" id="10116"/>
    <lineage>
        <taxon>Eukaryota</taxon>
        <taxon>Metazoa</taxon>
        <taxon>Chordata</taxon>
        <taxon>Craniata</taxon>
        <taxon>Vertebrata</taxon>
        <taxon>Euteleostomi</taxon>
        <taxon>Mammalia</taxon>
        <taxon>Eutheria</taxon>
        <taxon>Euarchontoglires</taxon>
        <taxon>Glires</taxon>
        <taxon>Rodentia</taxon>
        <taxon>Myomorpha</taxon>
        <taxon>Muroidea</taxon>
        <taxon>Muridae</taxon>
        <taxon>Murinae</taxon>
        <taxon>Rattus</taxon>
    </lineage>
</organism>
<sequence length="387" mass="42025">MGTGHAHEKKCFLETVFFYLLDTRSLEDLQLLLTEEESWRHFVAGVGLSREEEDALREALAEIFEDSDGEEEDKLQSDPQDKKERGTVRCLGDESSCCEWESPTKEEDALREALGGNTADSDTEDEDQLQNDKERFLEAYPQVRLELEKHIKKLHALADKVDKVHRDCTVSQVVASSSSAVSGVLTILGLALAPVTAGVSLALSATGMGLGAAAAVTSVSTSIVEKVSLASAEAEASKLVPTKDTMNRMKEVLEQSGPRLASLSTNSIQNIQAIQKNMNAIQLAKANPHLATNAKRLMTTGKTSTQTTGQVQKAFGGTALAMTKEARIIGAATVGLFLLMDVVRLVEDSKHLHEGAKSVSAAELRRQARDLEQKLQELNQVHDSLTQ</sequence>
<dbReference type="AlphaFoldDB" id="A0A0G2K7F8"/>
<dbReference type="GO" id="GO:0006869">
    <property type="term" value="P:lipid transport"/>
    <property type="evidence" value="ECO:0007669"/>
    <property type="project" value="InterPro"/>
</dbReference>
<dbReference type="AGR" id="RGD:1309808"/>
<evidence type="ECO:0000313" key="4">
    <source>
        <dbReference type="Proteomes" id="UP000002494"/>
    </source>
</evidence>
<feature type="compositionally biased region" description="Basic and acidic residues" evidence="2">
    <location>
        <begin position="74"/>
        <end position="87"/>
    </location>
</feature>